<evidence type="ECO:0000256" key="3">
    <source>
        <dbReference type="ARBA" id="ARBA00022481"/>
    </source>
</evidence>
<comment type="similarity">
    <text evidence="2">Belongs to the prokaryotic/mitochondrial release factor family.</text>
</comment>
<protein>
    <submittedName>
        <fullName evidence="7">Peptide chain release factor 1</fullName>
    </submittedName>
</protein>
<dbReference type="InterPro" id="IPR000352">
    <property type="entry name" value="Pep_chain_release_fac_I"/>
</dbReference>
<feature type="domain" description="Prokaryotic-type class I peptide chain release factors" evidence="6">
    <location>
        <begin position="195"/>
        <end position="211"/>
    </location>
</feature>
<sequence>MDNISQFKNNPETVFLAQEYERLDFEERQTEKIMAADLELQEIAKEEILVLKSRKEELLRQMLDIASSEKEEELYPNQVVLEIRAGAGGDEAALFARELADMYAKYALKKGWRFDNLDISKNDIGGIKEASYEINGKGVYEDLRFETGVHRIQRVPATEKSGRVHTSTASVAVLPMRQQSKLEINPADLDMEFSRAGGKGGQNVNKVETAVRLIHKPTGLAVRSTSERSQARNREKALSILTAKLQQLKNEEESAKFSSERKSQIGTGDRSEKIRTYNILQDRVTDHRVKQSWHNLPVIFDGGIEGILSELKNAEKEATVAM</sequence>
<dbReference type="SMART" id="SM00937">
    <property type="entry name" value="PCRF"/>
    <property type="match status" value="1"/>
</dbReference>
<feature type="region of interest" description="Disordered" evidence="5">
    <location>
        <begin position="251"/>
        <end position="270"/>
    </location>
</feature>
<dbReference type="GO" id="GO:0005737">
    <property type="term" value="C:cytoplasm"/>
    <property type="evidence" value="ECO:0007669"/>
    <property type="project" value="UniProtKB-ARBA"/>
</dbReference>
<dbReference type="Gene3D" id="3.30.70.1660">
    <property type="match status" value="2"/>
</dbReference>
<dbReference type="FunFam" id="3.30.160.20:FF:000004">
    <property type="entry name" value="Peptide chain release factor 1"/>
    <property type="match status" value="1"/>
</dbReference>
<name>A0A1G2P2K4_9BACT</name>
<dbReference type="Gene3D" id="3.30.160.20">
    <property type="match status" value="1"/>
</dbReference>
<evidence type="ECO:0000256" key="2">
    <source>
        <dbReference type="ARBA" id="ARBA00010835"/>
    </source>
</evidence>
<keyword evidence="3" id="KW-0488">Methylation</keyword>
<dbReference type="InterPro" id="IPR045853">
    <property type="entry name" value="Pep_chain_release_fac_I_sf"/>
</dbReference>
<organism evidence="7 8">
    <name type="scientific">Candidatus Taylorbacteria bacterium RIFCSPLOWO2_02_FULL_46_40</name>
    <dbReference type="NCBI Taxonomy" id="1802329"/>
    <lineage>
        <taxon>Bacteria</taxon>
        <taxon>Candidatus Tayloriibacteriota</taxon>
    </lineage>
</organism>
<dbReference type="PROSITE" id="PS00745">
    <property type="entry name" value="RF_PROK_I"/>
    <property type="match status" value="1"/>
</dbReference>
<dbReference type="Pfam" id="PF00472">
    <property type="entry name" value="RF-1"/>
    <property type="match status" value="1"/>
</dbReference>
<comment type="function">
    <text evidence="1">Peptide chain release factor 1 directs the termination of translation in response to the peptide chain termination codons UAG and UAA.</text>
</comment>
<dbReference type="PANTHER" id="PTHR43804">
    <property type="entry name" value="LD18447P"/>
    <property type="match status" value="1"/>
</dbReference>
<dbReference type="Proteomes" id="UP000176429">
    <property type="component" value="Unassembled WGS sequence"/>
</dbReference>
<accession>A0A1G2P2K4</accession>
<dbReference type="FunFam" id="3.30.70.1660:FF:000002">
    <property type="entry name" value="Peptide chain release factor 1"/>
    <property type="match status" value="1"/>
</dbReference>
<dbReference type="AlphaFoldDB" id="A0A1G2P2K4"/>
<dbReference type="Pfam" id="PF03462">
    <property type="entry name" value="PCRF"/>
    <property type="match status" value="1"/>
</dbReference>
<evidence type="ECO:0000256" key="5">
    <source>
        <dbReference type="SAM" id="MobiDB-lite"/>
    </source>
</evidence>
<dbReference type="InterPro" id="IPR005139">
    <property type="entry name" value="PCRF"/>
</dbReference>
<proteinExistence type="inferred from homology"/>
<keyword evidence="4" id="KW-0648">Protein biosynthesis</keyword>
<dbReference type="GO" id="GO:0003747">
    <property type="term" value="F:translation release factor activity"/>
    <property type="evidence" value="ECO:0007669"/>
    <property type="project" value="InterPro"/>
</dbReference>
<comment type="caution">
    <text evidence="7">The sequence shown here is derived from an EMBL/GenBank/DDBJ whole genome shotgun (WGS) entry which is preliminary data.</text>
</comment>
<dbReference type="EMBL" id="MHSH01000003">
    <property type="protein sequence ID" value="OHA42577.1"/>
    <property type="molecule type" value="Genomic_DNA"/>
</dbReference>
<reference evidence="7 8" key="1">
    <citation type="journal article" date="2016" name="Nat. Commun.">
        <title>Thousands of microbial genomes shed light on interconnected biogeochemical processes in an aquifer system.</title>
        <authorList>
            <person name="Anantharaman K."/>
            <person name="Brown C.T."/>
            <person name="Hug L.A."/>
            <person name="Sharon I."/>
            <person name="Castelle C.J."/>
            <person name="Probst A.J."/>
            <person name="Thomas B.C."/>
            <person name="Singh A."/>
            <person name="Wilkins M.J."/>
            <person name="Karaoz U."/>
            <person name="Brodie E.L."/>
            <person name="Williams K.H."/>
            <person name="Hubbard S.S."/>
            <person name="Banfield J.F."/>
        </authorList>
    </citation>
    <scope>NUCLEOTIDE SEQUENCE [LARGE SCALE GENOMIC DNA]</scope>
</reference>
<dbReference type="InterPro" id="IPR050057">
    <property type="entry name" value="Prokaryotic/Mito_RF"/>
</dbReference>
<dbReference type="PANTHER" id="PTHR43804:SF7">
    <property type="entry name" value="LD18447P"/>
    <property type="match status" value="1"/>
</dbReference>
<evidence type="ECO:0000256" key="1">
    <source>
        <dbReference type="ARBA" id="ARBA00002986"/>
    </source>
</evidence>
<evidence type="ECO:0000313" key="7">
    <source>
        <dbReference type="EMBL" id="OHA42577.1"/>
    </source>
</evidence>
<evidence type="ECO:0000256" key="4">
    <source>
        <dbReference type="ARBA" id="ARBA00022917"/>
    </source>
</evidence>
<evidence type="ECO:0000259" key="6">
    <source>
        <dbReference type="PROSITE" id="PS00745"/>
    </source>
</evidence>
<gene>
    <name evidence="7" type="ORF">A3H68_03495</name>
</gene>
<dbReference type="SUPFAM" id="SSF75620">
    <property type="entry name" value="Release factor"/>
    <property type="match status" value="1"/>
</dbReference>
<evidence type="ECO:0000313" key="8">
    <source>
        <dbReference type="Proteomes" id="UP000176429"/>
    </source>
</evidence>